<dbReference type="EMBL" id="LR590484">
    <property type="protein sequence ID" value="VTR49621.1"/>
    <property type="molecule type" value="Genomic_DNA"/>
</dbReference>
<dbReference type="GO" id="GO:0016491">
    <property type="term" value="F:oxidoreductase activity"/>
    <property type="evidence" value="ECO:0007669"/>
    <property type="project" value="InterPro"/>
</dbReference>
<dbReference type="KEGG" id="stha:NCTC11429_03923"/>
<dbReference type="Proteomes" id="UP000308196">
    <property type="component" value="Chromosome"/>
</dbReference>
<proteinExistence type="predicted"/>
<dbReference type="STRING" id="1123265.GCA_000686625_04228"/>
<gene>
    <name evidence="1" type="ORF">NCTC11429_03923</name>
</gene>
<reference evidence="1 2" key="1">
    <citation type="submission" date="2019-05" db="EMBL/GenBank/DDBJ databases">
        <authorList>
            <consortium name="Pathogen Informatics"/>
        </authorList>
    </citation>
    <scope>NUCLEOTIDE SEQUENCE [LARGE SCALE GENOMIC DNA]</scope>
    <source>
        <strain evidence="1 2">NCTC11429</strain>
    </source>
</reference>
<organism evidence="1 2">
    <name type="scientific">Sphingobacterium thalpophilum</name>
    <dbReference type="NCBI Taxonomy" id="259"/>
    <lineage>
        <taxon>Bacteria</taxon>
        <taxon>Pseudomonadati</taxon>
        <taxon>Bacteroidota</taxon>
        <taxon>Sphingobacteriia</taxon>
        <taxon>Sphingobacteriales</taxon>
        <taxon>Sphingobacteriaceae</taxon>
        <taxon>Sphingobacterium</taxon>
    </lineage>
</organism>
<name>A0A4U9VZS7_9SPHI</name>
<dbReference type="InterPro" id="IPR000415">
    <property type="entry name" value="Nitroreductase-like"/>
</dbReference>
<sequence length="56" mass="6429">MEGFDSTKFDALLQLREQGLRSVVILALGYRDAENDHFAQLKKVRLDLAEFVTFVN</sequence>
<dbReference type="SUPFAM" id="SSF55469">
    <property type="entry name" value="FMN-dependent nitroreductase-like"/>
    <property type="match status" value="1"/>
</dbReference>
<dbReference type="AlphaFoldDB" id="A0A4U9VZS7"/>
<evidence type="ECO:0000313" key="2">
    <source>
        <dbReference type="Proteomes" id="UP000308196"/>
    </source>
</evidence>
<accession>A0A4U9VZS7</accession>
<evidence type="ECO:0000313" key="1">
    <source>
        <dbReference type="EMBL" id="VTR49621.1"/>
    </source>
</evidence>
<protein>
    <submittedName>
        <fullName evidence="1">Dihydropteridine reductase</fullName>
    </submittedName>
</protein>
<dbReference type="Gene3D" id="3.40.109.10">
    <property type="entry name" value="NADH Oxidase"/>
    <property type="match status" value="1"/>
</dbReference>